<dbReference type="Gene3D" id="3.40.1090.10">
    <property type="entry name" value="Cytosolic phospholipase A2 catalytic domain"/>
    <property type="match status" value="1"/>
</dbReference>
<keyword evidence="1" id="KW-0378">Hydrolase</keyword>
<dbReference type="EMBL" id="KN824348">
    <property type="protein sequence ID" value="KIM22790.1"/>
    <property type="molecule type" value="Genomic_DNA"/>
</dbReference>
<name>A0A0C3ADR8_SERVB</name>
<evidence type="ECO:0000313" key="4">
    <source>
        <dbReference type="Proteomes" id="UP000054097"/>
    </source>
</evidence>
<dbReference type="GO" id="GO:0016042">
    <property type="term" value="P:lipid catabolic process"/>
    <property type="evidence" value="ECO:0007669"/>
    <property type="project" value="UniProtKB-KW"/>
</dbReference>
<protein>
    <recommendedName>
        <fullName evidence="5">PNPLA domain-containing protein</fullName>
    </recommendedName>
</protein>
<dbReference type="GO" id="GO:0016020">
    <property type="term" value="C:membrane"/>
    <property type="evidence" value="ECO:0007669"/>
    <property type="project" value="TreeGrafter"/>
</dbReference>
<proteinExistence type="predicted"/>
<dbReference type="OrthoDB" id="1658288at2759"/>
<dbReference type="GO" id="GO:0047499">
    <property type="term" value="F:calcium-independent phospholipase A2 activity"/>
    <property type="evidence" value="ECO:0007669"/>
    <property type="project" value="TreeGrafter"/>
</dbReference>
<organism evidence="3 4">
    <name type="scientific">Serendipita vermifera MAFF 305830</name>
    <dbReference type="NCBI Taxonomy" id="933852"/>
    <lineage>
        <taxon>Eukaryota</taxon>
        <taxon>Fungi</taxon>
        <taxon>Dikarya</taxon>
        <taxon>Basidiomycota</taxon>
        <taxon>Agaricomycotina</taxon>
        <taxon>Agaricomycetes</taxon>
        <taxon>Sebacinales</taxon>
        <taxon>Serendipitaceae</taxon>
        <taxon>Serendipita</taxon>
    </lineage>
</organism>
<keyword evidence="4" id="KW-1185">Reference proteome</keyword>
<dbReference type="SUPFAM" id="SSF52151">
    <property type="entry name" value="FabD/lysophospholipase-like"/>
    <property type="match status" value="1"/>
</dbReference>
<keyword evidence="2" id="KW-0443">Lipid metabolism</keyword>
<dbReference type="HOGENOM" id="CLU_000288_144_2_1"/>
<evidence type="ECO:0000256" key="1">
    <source>
        <dbReference type="ARBA" id="ARBA00022801"/>
    </source>
</evidence>
<accession>A0A0C3ADR8</accession>
<dbReference type="Proteomes" id="UP000054097">
    <property type="component" value="Unassembled WGS sequence"/>
</dbReference>
<evidence type="ECO:0000313" key="3">
    <source>
        <dbReference type="EMBL" id="KIM22790.1"/>
    </source>
</evidence>
<evidence type="ECO:0008006" key="5">
    <source>
        <dbReference type="Google" id="ProtNLM"/>
    </source>
</evidence>
<evidence type="ECO:0000256" key="2">
    <source>
        <dbReference type="ARBA" id="ARBA00022963"/>
    </source>
</evidence>
<feature type="non-terminal residue" evidence="3">
    <location>
        <position position="1"/>
    </location>
</feature>
<keyword evidence="2" id="KW-0442">Lipid degradation</keyword>
<dbReference type="PANTHER" id="PTHR24185:SF1">
    <property type="entry name" value="CALCIUM-INDEPENDENT PHOSPHOLIPASE A2-GAMMA"/>
    <property type="match status" value="1"/>
</dbReference>
<reference evidence="4" key="2">
    <citation type="submission" date="2015-01" db="EMBL/GenBank/DDBJ databases">
        <title>Evolutionary Origins and Diversification of the Mycorrhizal Mutualists.</title>
        <authorList>
            <consortium name="DOE Joint Genome Institute"/>
            <consortium name="Mycorrhizal Genomics Consortium"/>
            <person name="Kohler A."/>
            <person name="Kuo A."/>
            <person name="Nagy L.G."/>
            <person name="Floudas D."/>
            <person name="Copeland A."/>
            <person name="Barry K.W."/>
            <person name="Cichocki N."/>
            <person name="Veneault-Fourrey C."/>
            <person name="LaButti K."/>
            <person name="Lindquist E.A."/>
            <person name="Lipzen A."/>
            <person name="Lundell T."/>
            <person name="Morin E."/>
            <person name="Murat C."/>
            <person name="Riley R."/>
            <person name="Ohm R."/>
            <person name="Sun H."/>
            <person name="Tunlid A."/>
            <person name="Henrissat B."/>
            <person name="Grigoriev I.V."/>
            <person name="Hibbett D.S."/>
            <person name="Martin F."/>
        </authorList>
    </citation>
    <scope>NUCLEOTIDE SEQUENCE [LARGE SCALE GENOMIC DNA]</scope>
    <source>
        <strain evidence="4">MAFF 305830</strain>
    </source>
</reference>
<sequence length="288" mass="31825">RMVAFMLGHLRMNVDQVMDALLVLIAHISFDDSENSIDRENNSTTLRNLLEDTLSARGIAADTKMDDPNSSSKQCKVALYAAASANLTHPYIFRTYPSRGSTPNPTIIEALCATMAIQSHFLPAKVRLPRVRELFVGGALGANNPTRLLLEEASKVFGTNRRVAQIISLGCGLPRVLSLDSSNRQGLGRLLQEITTDCEMVANELSTRLLDVNAYLRLNVNRGMESIKMKEWAALGAVETHTAAYLATPYVSNLIDNSVQGLQERVGSVTFGRLSEYIVMYVWLMEIF</sequence>
<dbReference type="PANTHER" id="PTHR24185">
    <property type="entry name" value="CALCIUM-INDEPENDENT PHOSPHOLIPASE A2-GAMMA"/>
    <property type="match status" value="1"/>
</dbReference>
<dbReference type="STRING" id="933852.A0A0C3ADR8"/>
<dbReference type="AlphaFoldDB" id="A0A0C3ADR8"/>
<gene>
    <name evidence="3" type="ORF">M408DRAFT_78518</name>
</gene>
<dbReference type="InterPro" id="IPR016035">
    <property type="entry name" value="Acyl_Trfase/lysoPLipase"/>
</dbReference>
<dbReference type="GO" id="GO:0019369">
    <property type="term" value="P:arachidonate metabolic process"/>
    <property type="evidence" value="ECO:0007669"/>
    <property type="project" value="TreeGrafter"/>
</dbReference>
<reference evidence="3 4" key="1">
    <citation type="submission" date="2014-04" db="EMBL/GenBank/DDBJ databases">
        <authorList>
            <consortium name="DOE Joint Genome Institute"/>
            <person name="Kuo A."/>
            <person name="Zuccaro A."/>
            <person name="Kohler A."/>
            <person name="Nagy L.G."/>
            <person name="Floudas D."/>
            <person name="Copeland A."/>
            <person name="Barry K.W."/>
            <person name="Cichocki N."/>
            <person name="Veneault-Fourrey C."/>
            <person name="LaButti K."/>
            <person name="Lindquist E.A."/>
            <person name="Lipzen A."/>
            <person name="Lundell T."/>
            <person name="Morin E."/>
            <person name="Murat C."/>
            <person name="Sun H."/>
            <person name="Tunlid A."/>
            <person name="Henrissat B."/>
            <person name="Grigoriev I.V."/>
            <person name="Hibbett D.S."/>
            <person name="Martin F."/>
            <person name="Nordberg H.P."/>
            <person name="Cantor M.N."/>
            <person name="Hua S.X."/>
        </authorList>
    </citation>
    <scope>NUCLEOTIDE SEQUENCE [LARGE SCALE GENOMIC DNA]</scope>
    <source>
        <strain evidence="3 4">MAFF 305830</strain>
    </source>
</reference>